<evidence type="ECO:0000313" key="2">
    <source>
        <dbReference type="EMBL" id="SJZ42813.1"/>
    </source>
</evidence>
<dbReference type="SUPFAM" id="SSF50249">
    <property type="entry name" value="Nucleic acid-binding proteins"/>
    <property type="match status" value="1"/>
</dbReference>
<evidence type="ECO:0000313" key="3">
    <source>
        <dbReference type="Proteomes" id="UP000190389"/>
    </source>
</evidence>
<dbReference type="OrthoDB" id="398924at2"/>
<dbReference type="AlphaFoldDB" id="A0A1T4KKB6"/>
<dbReference type="STRING" id="171291.SAMN02745154_00079"/>
<dbReference type="GO" id="GO:0005840">
    <property type="term" value="C:ribosome"/>
    <property type="evidence" value="ECO:0007669"/>
    <property type="project" value="UniProtKB-KW"/>
</dbReference>
<dbReference type="EMBL" id="FUXF01000003">
    <property type="protein sequence ID" value="SJZ42813.1"/>
    <property type="molecule type" value="Genomic_DNA"/>
</dbReference>
<name>A0A1T4KKB6_9BACT</name>
<reference evidence="3" key="1">
    <citation type="submission" date="2017-02" db="EMBL/GenBank/DDBJ databases">
        <authorList>
            <person name="Varghese N."/>
            <person name="Submissions S."/>
        </authorList>
    </citation>
    <scope>NUCLEOTIDE SEQUENCE [LARGE SCALE GENOMIC DNA]</scope>
    <source>
        <strain evidence="3">ATCC 27862</strain>
    </source>
</reference>
<keyword evidence="2" id="KW-0689">Ribosomal protein</keyword>
<protein>
    <submittedName>
        <fullName evidence="2">Small subunit ribosomal protein S1</fullName>
    </submittedName>
</protein>
<keyword evidence="2" id="KW-0687">Ribonucleoprotein</keyword>
<sequence length="146" mass="17208">MENKLTYYNGQIVTAKVIRTGSKFTLLEDKDKNKFIIYKNEITDFRNIQINDILQIRDIVNFVVIGYDQDTKQYIGSFKKNHPNFLRSERYYSLARSPKNELKETKNGFNNLIKFTLSYILPNEENNNDNGDLDNNSEIEKPEQNN</sequence>
<feature type="region of interest" description="Disordered" evidence="1">
    <location>
        <begin position="126"/>
        <end position="146"/>
    </location>
</feature>
<proteinExistence type="predicted"/>
<dbReference type="Proteomes" id="UP000190389">
    <property type="component" value="Unassembled WGS sequence"/>
</dbReference>
<accession>A0A1T4KKB6</accession>
<dbReference type="InterPro" id="IPR012340">
    <property type="entry name" value="NA-bd_OB-fold"/>
</dbReference>
<evidence type="ECO:0000256" key="1">
    <source>
        <dbReference type="SAM" id="MobiDB-lite"/>
    </source>
</evidence>
<keyword evidence="3" id="KW-1185">Reference proteome</keyword>
<gene>
    <name evidence="2" type="ORF">SAMN02745154_00079</name>
</gene>
<organism evidence="2 3">
    <name type="scientific">Mycoplasmopsis verecunda</name>
    <dbReference type="NCBI Taxonomy" id="171291"/>
    <lineage>
        <taxon>Bacteria</taxon>
        <taxon>Bacillati</taxon>
        <taxon>Mycoplasmatota</taxon>
        <taxon>Mycoplasmoidales</taxon>
        <taxon>Metamycoplasmataceae</taxon>
        <taxon>Mycoplasmopsis</taxon>
    </lineage>
</organism>
<dbReference type="RefSeq" id="WP_078746829.1">
    <property type="nucleotide sequence ID" value="NZ_CP137850.1"/>
</dbReference>